<accession>A0A383EKT2</accession>
<dbReference type="AlphaFoldDB" id="A0A383EKT2"/>
<dbReference type="GO" id="GO:0071555">
    <property type="term" value="P:cell wall organization"/>
    <property type="evidence" value="ECO:0007669"/>
    <property type="project" value="TreeGrafter"/>
</dbReference>
<feature type="transmembrane region" description="Helical" evidence="7">
    <location>
        <begin position="41"/>
        <end position="60"/>
    </location>
</feature>
<name>A0A383EKT2_9ZZZZ</name>
<keyword evidence="6 7" id="KW-0472">Membrane</keyword>
<gene>
    <name evidence="8" type="ORF">METZ01_LOCUS509542</name>
</gene>
<feature type="non-terminal residue" evidence="8">
    <location>
        <position position="1"/>
    </location>
</feature>
<dbReference type="Pfam" id="PF00953">
    <property type="entry name" value="Glycos_transf_4"/>
    <property type="match status" value="1"/>
</dbReference>
<dbReference type="EMBL" id="UINC01226273">
    <property type="protein sequence ID" value="SVE56688.1"/>
    <property type="molecule type" value="Genomic_DNA"/>
</dbReference>
<reference evidence="8" key="1">
    <citation type="submission" date="2018-05" db="EMBL/GenBank/DDBJ databases">
        <authorList>
            <person name="Lanie J.A."/>
            <person name="Ng W.-L."/>
            <person name="Kazmierczak K.M."/>
            <person name="Andrzejewski T.M."/>
            <person name="Davidsen T.M."/>
            <person name="Wayne K.J."/>
            <person name="Tettelin H."/>
            <person name="Glass J.I."/>
            <person name="Rusch D."/>
            <person name="Podicherti R."/>
            <person name="Tsui H.-C.T."/>
            <person name="Winkler M.E."/>
        </authorList>
    </citation>
    <scope>NUCLEOTIDE SEQUENCE</scope>
</reference>
<proteinExistence type="predicted"/>
<evidence type="ECO:0000313" key="8">
    <source>
        <dbReference type="EMBL" id="SVE56688.1"/>
    </source>
</evidence>
<feature type="transmembrane region" description="Helical" evidence="7">
    <location>
        <begin position="67"/>
        <end position="86"/>
    </location>
</feature>
<evidence type="ECO:0000256" key="1">
    <source>
        <dbReference type="ARBA" id="ARBA00004651"/>
    </source>
</evidence>
<evidence type="ECO:0000256" key="2">
    <source>
        <dbReference type="ARBA" id="ARBA00022475"/>
    </source>
</evidence>
<evidence type="ECO:0000256" key="3">
    <source>
        <dbReference type="ARBA" id="ARBA00022679"/>
    </source>
</evidence>
<dbReference type="GO" id="GO:0044038">
    <property type="term" value="P:cell wall macromolecule biosynthetic process"/>
    <property type="evidence" value="ECO:0007669"/>
    <property type="project" value="TreeGrafter"/>
</dbReference>
<dbReference type="PANTHER" id="PTHR22926:SF3">
    <property type="entry name" value="UNDECAPRENYL-PHOSPHATE ALPHA-N-ACETYLGLUCOSAMINYL 1-PHOSPHATE TRANSFERASE"/>
    <property type="match status" value="1"/>
</dbReference>
<dbReference type="GO" id="GO:0016780">
    <property type="term" value="F:phosphotransferase activity, for other substituted phosphate groups"/>
    <property type="evidence" value="ECO:0007669"/>
    <property type="project" value="InterPro"/>
</dbReference>
<dbReference type="GO" id="GO:0005886">
    <property type="term" value="C:plasma membrane"/>
    <property type="evidence" value="ECO:0007669"/>
    <property type="project" value="UniProtKB-SubCell"/>
</dbReference>
<organism evidence="8">
    <name type="scientific">marine metagenome</name>
    <dbReference type="NCBI Taxonomy" id="408172"/>
    <lineage>
        <taxon>unclassified sequences</taxon>
        <taxon>metagenomes</taxon>
        <taxon>ecological metagenomes</taxon>
    </lineage>
</organism>
<feature type="transmembrane region" description="Helical" evidence="7">
    <location>
        <begin position="176"/>
        <end position="195"/>
    </location>
</feature>
<dbReference type="PANTHER" id="PTHR22926">
    <property type="entry name" value="PHOSPHO-N-ACETYLMURAMOYL-PENTAPEPTIDE-TRANSFERASE"/>
    <property type="match status" value="1"/>
</dbReference>
<dbReference type="GO" id="GO:0009103">
    <property type="term" value="P:lipopolysaccharide biosynthetic process"/>
    <property type="evidence" value="ECO:0007669"/>
    <property type="project" value="TreeGrafter"/>
</dbReference>
<keyword evidence="5 7" id="KW-1133">Transmembrane helix</keyword>
<keyword evidence="2" id="KW-1003">Cell membrane</keyword>
<feature type="non-terminal residue" evidence="8">
    <location>
        <position position="230"/>
    </location>
</feature>
<evidence type="ECO:0000256" key="5">
    <source>
        <dbReference type="ARBA" id="ARBA00022989"/>
    </source>
</evidence>
<sequence>ALVTMTLLAAWLASGLAHQMLGRHDILAHPGGRSSHILPTPQGGGIAVVGATTVGWIAIGAMGLGDWSSLAVVLAAALTLTIVSWFDDVGQLPVIPRLVSQVVTVTVVLLLAPMEPLTQGLLPLPLDRLLTGILWIWFINLFNFMDGIDGITGVETLCLCVGVVGVSSIAGSGENLIFPATILGAAMVGFLPWNWHPARLFLGDVGSVPIGFLLGWFLLGLAGNGQWGAA</sequence>
<feature type="transmembrane region" description="Helical" evidence="7">
    <location>
        <begin position="201"/>
        <end position="222"/>
    </location>
</feature>
<comment type="subcellular location">
    <subcellularLocation>
        <location evidence="1">Cell membrane</location>
        <topology evidence="1">Multi-pass membrane protein</topology>
    </subcellularLocation>
</comment>
<evidence type="ECO:0008006" key="9">
    <source>
        <dbReference type="Google" id="ProtNLM"/>
    </source>
</evidence>
<feature type="transmembrane region" description="Helical" evidence="7">
    <location>
        <begin position="151"/>
        <end position="169"/>
    </location>
</feature>
<keyword evidence="4 7" id="KW-0812">Transmembrane</keyword>
<dbReference type="InterPro" id="IPR000715">
    <property type="entry name" value="Glycosyl_transferase_4"/>
</dbReference>
<protein>
    <recommendedName>
        <fullName evidence="9">Glycosyl transferase family 4</fullName>
    </recommendedName>
</protein>
<evidence type="ECO:0000256" key="4">
    <source>
        <dbReference type="ARBA" id="ARBA00022692"/>
    </source>
</evidence>
<feature type="transmembrane region" description="Helical" evidence="7">
    <location>
        <begin position="126"/>
        <end position="145"/>
    </location>
</feature>
<keyword evidence="3" id="KW-0808">Transferase</keyword>
<evidence type="ECO:0000256" key="7">
    <source>
        <dbReference type="SAM" id="Phobius"/>
    </source>
</evidence>
<evidence type="ECO:0000256" key="6">
    <source>
        <dbReference type="ARBA" id="ARBA00023136"/>
    </source>
</evidence>